<comment type="caution">
    <text evidence="2">The sequence shown here is derived from an EMBL/GenBank/DDBJ whole genome shotgun (WGS) entry which is preliminary data.</text>
</comment>
<evidence type="ECO:0000256" key="1">
    <source>
        <dbReference type="SAM" id="MobiDB-lite"/>
    </source>
</evidence>
<dbReference type="EMBL" id="AGCA01000265">
    <property type="protein sequence ID" value="EGY28994.1"/>
    <property type="molecule type" value="Genomic_DNA"/>
</dbReference>
<name>G2GZ41_9ENTR</name>
<dbReference type="Proteomes" id="UP000004116">
    <property type="component" value="Unassembled WGS sequence"/>
</dbReference>
<keyword evidence="3" id="KW-1185">Reference proteome</keyword>
<organism evidence="2 3">
    <name type="scientific">Candidatus Regiella insecticola 5.15</name>
    <dbReference type="NCBI Taxonomy" id="1005043"/>
    <lineage>
        <taxon>Bacteria</taxon>
        <taxon>Pseudomonadati</taxon>
        <taxon>Pseudomonadota</taxon>
        <taxon>Gammaproteobacteria</taxon>
        <taxon>Enterobacterales</taxon>
        <taxon>Enterobacteriaceae</taxon>
        <taxon>aphid secondary symbionts</taxon>
        <taxon>Candidatus Regiella</taxon>
    </lineage>
</organism>
<evidence type="ECO:0000313" key="3">
    <source>
        <dbReference type="Proteomes" id="UP000004116"/>
    </source>
</evidence>
<sequence length="133" mass="15233">MQYKSLFYHNREKSSMSIHPGIISTASKFQNKSTQTEPQISAKKLKRCGAKILDANRSAFPLGGDETDVVKKSTNQFKFILDELIADFITKDSFFNQKIKTLFNDKKISLEERNSFKKSTAGGDKSIREPWYK</sequence>
<feature type="region of interest" description="Disordered" evidence="1">
    <location>
        <begin position="114"/>
        <end position="133"/>
    </location>
</feature>
<gene>
    <name evidence="2" type="ORF">Rin_00010550</name>
</gene>
<dbReference type="AlphaFoldDB" id="G2GZ41"/>
<reference evidence="2 3" key="1">
    <citation type="journal article" date="2012" name="Genome Res.">
        <title>Genomic basis of endosymbiont-conferred protection against an insect parasitoid.</title>
        <authorList>
            <person name="Hansen A.K."/>
            <person name="Vorburger C."/>
            <person name="Moran N.A."/>
        </authorList>
    </citation>
    <scope>NUCLEOTIDE SEQUENCE [LARGE SCALE GENOMIC DNA]</scope>
    <source>
        <strain evidence="3">R5.15</strain>
    </source>
</reference>
<evidence type="ECO:0000313" key="2">
    <source>
        <dbReference type="EMBL" id="EGY28994.1"/>
    </source>
</evidence>
<protein>
    <submittedName>
        <fullName evidence="2">Uncharacterized protein</fullName>
    </submittedName>
</protein>
<proteinExistence type="predicted"/>
<accession>G2GZ41</accession>